<dbReference type="RefSeq" id="XP_044724565.1">
    <property type="nucleotide sequence ID" value="XM_044860932.1"/>
</dbReference>
<gene>
    <name evidence="2" type="ORF">HRG_02461</name>
</gene>
<feature type="compositionally biased region" description="Basic and acidic residues" evidence="1">
    <location>
        <begin position="159"/>
        <end position="183"/>
    </location>
</feature>
<keyword evidence="3" id="KW-1185">Reference proteome</keyword>
<sequence>MVDLVQRRLPEARREKSNRVSMRAPLLPDFGSASELLKQQKDLAEEEKAKCCSRLDAADEKLQMAVQQLVGRLPQPKPDDIARPQSEHKPSERPATDLESRLSAAQKSAEASFAKMLADESSMIKESLRTEFDAQTAELRAQAAELKAQLVIEKIRNETLKKDMKALEHRVDDSAKDDPRADSQKPGQGSQIHATSETRRAAAPEAKAAEMQAEKALALATKIKEETRDLVSRNELDEALRKLDKTMSLPEDGSEDDELHDPWPVPGEGTALKLRALASKLRNLESSVGEQDVKQMALHIQTLKTEVDGHAEAIKQQADQQLEAKSAIQTLKTETDGHAEAIKQQADQQLEAKSAIQTLKTETDGHAEAIKQQADQQLEAKSAIQTMEFSLAKLSASQLTESPAEMREGVQGAVSNEASADVSEVAPANASDSHIQQISRAEVESVLRDFLPTISSKLADFLKEEKVKRESVAKEGEKTADAAAALRVDLDNLKQECIRSLQELAHQFSKVNSDVVSSKHRLEILETTCPASRAETKSELDELAMQVRDVHSWQNNFTTRPLYKDIVDHINATLPNGVLNQLKGLAARVAGIEGYLHAAEGGDAKKRKVQATLPTAPNVDQQGYDEGTV</sequence>
<dbReference type="Proteomes" id="UP000824596">
    <property type="component" value="Unassembled WGS sequence"/>
</dbReference>
<proteinExistence type="predicted"/>
<accession>A0A9P8N4Y9</accession>
<protein>
    <submittedName>
        <fullName evidence="2">Uncharacterized protein</fullName>
    </submittedName>
</protein>
<dbReference type="AlphaFoldDB" id="A0A9P8N4Y9"/>
<evidence type="ECO:0000256" key="1">
    <source>
        <dbReference type="SAM" id="MobiDB-lite"/>
    </source>
</evidence>
<comment type="caution">
    <text evidence="2">The sequence shown here is derived from an EMBL/GenBank/DDBJ whole genome shotgun (WGS) entry which is preliminary data.</text>
</comment>
<reference evidence="2" key="1">
    <citation type="submission" date="2021-09" db="EMBL/GenBank/DDBJ databases">
        <title>A high-quality genome of the endoparasitic fungus Hirsutella rhossiliensis with a comparison of Hirsutella genomes reveals transposable elements contributing to genome size variation.</title>
        <authorList>
            <person name="Lin R."/>
            <person name="Jiao Y."/>
            <person name="Sun X."/>
            <person name="Ling J."/>
            <person name="Xie B."/>
            <person name="Cheng X."/>
        </authorList>
    </citation>
    <scope>NUCLEOTIDE SEQUENCE</scope>
    <source>
        <strain evidence="2">HR02</strain>
    </source>
</reference>
<organism evidence="2 3">
    <name type="scientific">Hirsutella rhossiliensis</name>
    <dbReference type="NCBI Taxonomy" id="111463"/>
    <lineage>
        <taxon>Eukaryota</taxon>
        <taxon>Fungi</taxon>
        <taxon>Dikarya</taxon>
        <taxon>Ascomycota</taxon>
        <taxon>Pezizomycotina</taxon>
        <taxon>Sordariomycetes</taxon>
        <taxon>Hypocreomycetidae</taxon>
        <taxon>Hypocreales</taxon>
        <taxon>Ophiocordycipitaceae</taxon>
        <taxon>Hirsutella</taxon>
    </lineage>
</organism>
<feature type="compositionally biased region" description="Basic and acidic residues" evidence="1">
    <location>
        <begin position="1"/>
        <end position="18"/>
    </location>
</feature>
<feature type="compositionally biased region" description="Basic and acidic residues" evidence="1">
    <location>
        <begin position="77"/>
        <end position="100"/>
    </location>
</feature>
<feature type="region of interest" description="Disordered" evidence="1">
    <location>
        <begin position="159"/>
        <end position="210"/>
    </location>
</feature>
<dbReference type="EMBL" id="JAIZPD010000002">
    <property type="protein sequence ID" value="KAH0967052.1"/>
    <property type="molecule type" value="Genomic_DNA"/>
</dbReference>
<evidence type="ECO:0000313" key="3">
    <source>
        <dbReference type="Proteomes" id="UP000824596"/>
    </source>
</evidence>
<feature type="compositionally biased region" description="Polar residues" evidence="1">
    <location>
        <begin position="185"/>
        <end position="195"/>
    </location>
</feature>
<dbReference type="OrthoDB" id="4959284at2759"/>
<dbReference type="GeneID" id="68351590"/>
<evidence type="ECO:0000313" key="2">
    <source>
        <dbReference type="EMBL" id="KAH0967052.1"/>
    </source>
</evidence>
<feature type="region of interest" description="Disordered" evidence="1">
    <location>
        <begin position="71"/>
        <end position="112"/>
    </location>
</feature>
<feature type="region of interest" description="Disordered" evidence="1">
    <location>
        <begin position="400"/>
        <end position="421"/>
    </location>
</feature>
<name>A0A9P8N4Y9_9HYPO</name>
<feature type="region of interest" description="Disordered" evidence="1">
    <location>
        <begin position="1"/>
        <end position="29"/>
    </location>
</feature>